<proteinExistence type="predicted"/>
<keyword evidence="3" id="KW-0418">Kinase</keyword>
<dbReference type="OrthoDB" id="4062651at2759"/>
<dbReference type="InterPro" id="IPR032872">
    <property type="entry name" value="WAK_assoc_C"/>
</dbReference>
<evidence type="ECO:0000313" key="4">
    <source>
        <dbReference type="Proteomes" id="UP000250321"/>
    </source>
</evidence>
<gene>
    <name evidence="3" type="ORF">Pyn_38719</name>
</gene>
<reference evidence="3 4" key="1">
    <citation type="submission" date="2018-02" db="EMBL/GenBank/DDBJ databases">
        <title>Draft genome of wild Prunus yedoensis var. nudiflora.</title>
        <authorList>
            <person name="Baek S."/>
            <person name="Kim J.-H."/>
            <person name="Choi K."/>
            <person name="Kim G.-B."/>
            <person name="Cho A."/>
            <person name="Jang H."/>
            <person name="Shin C.-H."/>
            <person name="Yu H.-J."/>
            <person name="Mun J.-H."/>
        </authorList>
    </citation>
    <scope>NUCLEOTIDE SEQUENCE [LARGE SCALE GENOMIC DNA]</scope>
    <source>
        <strain evidence="4">cv. Jeju island</strain>
        <tissue evidence="3">Leaf</tissue>
    </source>
</reference>
<keyword evidence="4" id="KW-1185">Reference proteome</keyword>
<name>A0A314Z379_PRUYE</name>
<protein>
    <submittedName>
        <fullName evidence="3">LEAF RUST 10 DISEASE-RESISTANCE LOCUS RECEPTOR-LIKE PROTEIN KINASE-like 1.3 isoform X1</fullName>
    </submittedName>
</protein>
<keyword evidence="3" id="KW-0808">Transferase</keyword>
<dbReference type="PANTHER" id="PTHR33138:SF72">
    <property type="entry name" value="WALL-ASSOCIATED RECEPTOR KINASE CARBOXY-TERMINAL PROTEIN"/>
    <property type="match status" value="1"/>
</dbReference>
<organism evidence="3 4">
    <name type="scientific">Prunus yedoensis var. nudiflora</name>
    <dbReference type="NCBI Taxonomy" id="2094558"/>
    <lineage>
        <taxon>Eukaryota</taxon>
        <taxon>Viridiplantae</taxon>
        <taxon>Streptophyta</taxon>
        <taxon>Embryophyta</taxon>
        <taxon>Tracheophyta</taxon>
        <taxon>Spermatophyta</taxon>
        <taxon>Magnoliopsida</taxon>
        <taxon>eudicotyledons</taxon>
        <taxon>Gunneridae</taxon>
        <taxon>Pentapetalae</taxon>
        <taxon>rosids</taxon>
        <taxon>fabids</taxon>
        <taxon>Rosales</taxon>
        <taxon>Rosaceae</taxon>
        <taxon>Amygdaloideae</taxon>
        <taxon>Amygdaleae</taxon>
        <taxon>Prunus</taxon>
    </lineage>
</organism>
<accession>A0A314Z379</accession>
<keyword evidence="1" id="KW-0325">Glycoprotein</keyword>
<keyword evidence="3" id="KW-0675">Receptor</keyword>
<dbReference type="STRING" id="2094558.A0A314Z379"/>
<sequence length="123" mass="13210">MNFGLTNISGTFGTCNTTITTRVSQSASVNLTMNSTKDNLVANLDSGFGLTWDASINLCKRCNETGGQCGYNTSTTEFTCYCKDGPNPSNCAGRLESLCYFQSLHHGKPSFLATNAKGLWLSI</sequence>
<dbReference type="GO" id="GO:0016301">
    <property type="term" value="F:kinase activity"/>
    <property type="evidence" value="ECO:0007669"/>
    <property type="project" value="UniProtKB-KW"/>
</dbReference>
<evidence type="ECO:0000259" key="2">
    <source>
        <dbReference type="Pfam" id="PF14380"/>
    </source>
</evidence>
<dbReference type="EMBL" id="PJQY01000336">
    <property type="protein sequence ID" value="PQQ12727.1"/>
    <property type="molecule type" value="Genomic_DNA"/>
</dbReference>
<evidence type="ECO:0000256" key="1">
    <source>
        <dbReference type="ARBA" id="ARBA00023180"/>
    </source>
</evidence>
<dbReference type="Proteomes" id="UP000250321">
    <property type="component" value="Unassembled WGS sequence"/>
</dbReference>
<dbReference type="PANTHER" id="PTHR33138">
    <property type="entry name" value="OS01G0690200 PROTEIN"/>
    <property type="match status" value="1"/>
</dbReference>
<feature type="domain" description="Wall-associated receptor kinase C-terminal" evidence="2">
    <location>
        <begin position="11"/>
        <end position="85"/>
    </location>
</feature>
<dbReference type="AlphaFoldDB" id="A0A314Z379"/>
<dbReference type="Pfam" id="PF14380">
    <property type="entry name" value="WAK_assoc"/>
    <property type="match status" value="1"/>
</dbReference>
<comment type="caution">
    <text evidence="3">The sequence shown here is derived from an EMBL/GenBank/DDBJ whole genome shotgun (WGS) entry which is preliminary data.</text>
</comment>
<evidence type="ECO:0000313" key="3">
    <source>
        <dbReference type="EMBL" id="PQQ12727.1"/>
    </source>
</evidence>